<gene>
    <name evidence="1" type="ORF">M104_1101</name>
</gene>
<sequence>MYDDWLDFNNANLLSCRLALLDESGKAVTANLNAVCAMP</sequence>
<evidence type="ECO:0000313" key="1">
    <source>
        <dbReference type="EMBL" id="EYA15806.1"/>
    </source>
</evidence>
<evidence type="ECO:0000313" key="2">
    <source>
        <dbReference type="Proteomes" id="UP000022433"/>
    </source>
</evidence>
<comment type="caution">
    <text evidence="1">The sequence shown here is derived from an EMBL/GenBank/DDBJ whole genome shotgun (WGS) entry which is preliminary data.</text>
</comment>
<organism evidence="1 2">
    <name type="scientific">Bacteroides fragilis str. 1007-1-F #10</name>
    <dbReference type="NCBI Taxonomy" id="1339295"/>
    <lineage>
        <taxon>Bacteria</taxon>
        <taxon>Pseudomonadati</taxon>
        <taxon>Bacteroidota</taxon>
        <taxon>Bacteroidia</taxon>
        <taxon>Bacteroidales</taxon>
        <taxon>Bacteroidaceae</taxon>
        <taxon>Bacteroides</taxon>
    </lineage>
</organism>
<accession>A0AAN4N3L1</accession>
<protein>
    <submittedName>
        <fullName evidence="1">Uncharacterized protein</fullName>
    </submittedName>
</protein>
<dbReference type="Proteomes" id="UP000022433">
    <property type="component" value="Unassembled WGS sequence"/>
</dbReference>
<reference evidence="1 2" key="1">
    <citation type="submission" date="2014-02" db="EMBL/GenBank/DDBJ databases">
        <authorList>
            <person name="Sears C."/>
            <person name="Carroll K."/>
            <person name="Sack B.R."/>
            <person name="Qadri F."/>
            <person name="Myers L.L."/>
            <person name="Chung G.-T."/>
            <person name="Escheverria P."/>
            <person name="Fraser C.M."/>
            <person name="Sadzewicz L."/>
            <person name="Shefchek K.A."/>
            <person name="Tallon L."/>
            <person name="Das S.P."/>
            <person name="Daugherty S."/>
            <person name="Mongodin E.F."/>
        </authorList>
    </citation>
    <scope>NUCLEOTIDE SEQUENCE [LARGE SCALE GENOMIC DNA]</scope>
    <source>
        <strain evidence="1 2">1007-1-F #10</strain>
    </source>
</reference>
<proteinExistence type="predicted"/>
<name>A0AAN4N3L1_BACFG</name>
<dbReference type="AlphaFoldDB" id="A0AAN4N3L1"/>
<dbReference type="EMBL" id="JGEA01000014">
    <property type="protein sequence ID" value="EYA15806.1"/>
    <property type="molecule type" value="Genomic_DNA"/>
</dbReference>